<evidence type="ECO:0000313" key="4">
    <source>
        <dbReference type="Proteomes" id="UP000197208"/>
    </source>
</evidence>
<keyword evidence="4" id="KW-1185">Reference proteome</keyword>
<evidence type="ECO:0000259" key="2">
    <source>
        <dbReference type="PROSITE" id="PS51782"/>
    </source>
</evidence>
<dbReference type="InterPro" id="IPR036779">
    <property type="entry name" value="LysM_dom_sf"/>
</dbReference>
<dbReference type="InterPro" id="IPR009009">
    <property type="entry name" value="RlpA-like_DPBB"/>
</dbReference>
<proteinExistence type="predicted"/>
<dbReference type="Pfam" id="PF03330">
    <property type="entry name" value="DPBB_1"/>
    <property type="match status" value="1"/>
</dbReference>
<accession>A0A246BQ65</accession>
<name>A0A246BQ65_9DEIO</name>
<dbReference type="Proteomes" id="UP000197208">
    <property type="component" value="Unassembled WGS sequence"/>
</dbReference>
<dbReference type="Pfam" id="PF01476">
    <property type="entry name" value="LysM"/>
    <property type="match status" value="1"/>
</dbReference>
<dbReference type="AlphaFoldDB" id="A0A246BQ65"/>
<keyword evidence="1" id="KW-0732">Signal</keyword>
<feature type="signal peptide" evidence="1">
    <location>
        <begin position="1"/>
        <end position="22"/>
    </location>
</feature>
<sequence length="188" mass="19308">MRRPGAVLAAVALTAVLGSAQAGSYRVQAGDTLWEIARAHGVSVQALLDLNRGQGAAIRPGDVLNVPDGRAAQVPAQAPAQRAGQVATVRATGVGAADAVFQQGQAVYYGGRRDARTVMTAAHLTLPFGTWVRVTHARTGRSVDVLINDRGPFGVASRVIDLSDEAAAALGILSEGVAPVTLSVLSRP</sequence>
<dbReference type="OrthoDB" id="9779128at2"/>
<dbReference type="CDD" id="cd22268">
    <property type="entry name" value="DPBB_RlpA-like"/>
    <property type="match status" value="1"/>
</dbReference>
<dbReference type="InterPro" id="IPR018392">
    <property type="entry name" value="LysM"/>
</dbReference>
<dbReference type="SMART" id="SM00257">
    <property type="entry name" value="LysM"/>
    <property type="match status" value="1"/>
</dbReference>
<dbReference type="PROSITE" id="PS51782">
    <property type="entry name" value="LYSM"/>
    <property type="match status" value="1"/>
</dbReference>
<dbReference type="SUPFAM" id="SSF50685">
    <property type="entry name" value="Barwin-like endoglucanases"/>
    <property type="match status" value="1"/>
</dbReference>
<evidence type="ECO:0000313" key="3">
    <source>
        <dbReference type="EMBL" id="OWL97794.1"/>
    </source>
</evidence>
<gene>
    <name evidence="3" type="ORF">CBQ26_06000</name>
</gene>
<feature type="domain" description="LysM" evidence="2">
    <location>
        <begin position="23"/>
        <end position="66"/>
    </location>
</feature>
<dbReference type="Gene3D" id="2.40.40.10">
    <property type="entry name" value="RlpA-like domain"/>
    <property type="match status" value="1"/>
</dbReference>
<organism evidence="3 4">
    <name type="scientific">Deinococcus indicus</name>
    <dbReference type="NCBI Taxonomy" id="223556"/>
    <lineage>
        <taxon>Bacteria</taxon>
        <taxon>Thermotogati</taxon>
        <taxon>Deinococcota</taxon>
        <taxon>Deinococci</taxon>
        <taxon>Deinococcales</taxon>
        <taxon>Deinococcaceae</taxon>
        <taxon>Deinococcus</taxon>
    </lineage>
</organism>
<dbReference type="InterPro" id="IPR036908">
    <property type="entry name" value="RlpA-like_sf"/>
</dbReference>
<dbReference type="Gene3D" id="3.10.350.10">
    <property type="entry name" value="LysM domain"/>
    <property type="match status" value="1"/>
</dbReference>
<evidence type="ECO:0000256" key="1">
    <source>
        <dbReference type="SAM" id="SignalP"/>
    </source>
</evidence>
<dbReference type="PANTHER" id="PTHR34183:SF8">
    <property type="entry name" value="ENDOLYTIC PEPTIDOGLYCAN TRANSGLYCOSYLASE RLPA-RELATED"/>
    <property type="match status" value="1"/>
</dbReference>
<dbReference type="RefSeq" id="WP_088247597.1">
    <property type="nucleotide sequence ID" value="NZ_BNAM01000002.1"/>
</dbReference>
<dbReference type="PANTHER" id="PTHR34183">
    <property type="entry name" value="ENDOLYTIC PEPTIDOGLYCAN TRANSGLYCOSYLASE RLPA"/>
    <property type="match status" value="1"/>
</dbReference>
<reference evidence="3 4" key="1">
    <citation type="submission" date="2017-05" db="EMBL/GenBank/DDBJ databases">
        <title>De novo genome assembly of Deniococcus indicus strain DR1.</title>
        <authorList>
            <person name="Chauhan D."/>
            <person name="Yennamalli R.M."/>
            <person name="Priyadarshini R."/>
        </authorList>
    </citation>
    <scope>NUCLEOTIDE SEQUENCE [LARGE SCALE GENOMIC DNA]</scope>
    <source>
        <strain evidence="3 4">DR1</strain>
    </source>
</reference>
<protein>
    <recommendedName>
        <fullName evidence="2">LysM domain-containing protein</fullName>
    </recommendedName>
</protein>
<dbReference type="SUPFAM" id="SSF54106">
    <property type="entry name" value="LysM domain"/>
    <property type="match status" value="1"/>
</dbReference>
<dbReference type="EMBL" id="NHMK01000009">
    <property type="protein sequence ID" value="OWL97794.1"/>
    <property type="molecule type" value="Genomic_DNA"/>
</dbReference>
<feature type="chain" id="PRO_5012806141" description="LysM domain-containing protein" evidence="1">
    <location>
        <begin position="23"/>
        <end position="188"/>
    </location>
</feature>
<comment type="caution">
    <text evidence="3">The sequence shown here is derived from an EMBL/GenBank/DDBJ whole genome shotgun (WGS) entry which is preliminary data.</text>
</comment>
<dbReference type="CDD" id="cd00118">
    <property type="entry name" value="LysM"/>
    <property type="match status" value="1"/>
</dbReference>